<dbReference type="SUPFAM" id="SSF55804">
    <property type="entry name" value="Phoshotransferase/anion transport protein"/>
    <property type="match status" value="1"/>
</dbReference>
<dbReference type="GeneID" id="69470800"/>
<keyword evidence="4" id="KW-0597">Phosphoprotein</keyword>
<dbReference type="InterPro" id="IPR016152">
    <property type="entry name" value="PTrfase/Anion_transptr"/>
</dbReference>
<dbReference type="InterPro" id="IPR050893">
    <property type="entry name" value="Sugar_PTS"/>
</dbReference>
<keyword evidence="5" id="KW-0762">Sugar transport</keyword>
<feature type="domain" description="PTS EIIA type-2" evidence="12">
    <location>
        <begin position="5"/>
        <end position="144"/>
    </location>
</feature>
<dbReference type="AlphaFoldDB" id="A0A6N2TMG3"/>
<evidence type="ECO:0000313" key="13">
    <source>
        <dbReference type="EMBL" id="VYT05843.1"/>
    </source>
</evidence>
<dbReference type="GO" id="GO:0090563">
    <property type="term" value="F:protein-phosphocysteine-sugar phosphotransferase activity"/>
    <property type="evidence" value="ECO:0007669"/>
    <property type="project" value="TreeGrafter"/>
</dbReference>
<evidence type="ECO:0000256" key="6">
    <source>
        <dbReference type="ARBA" id="ARBA00022679"/>
    </source>
</evidence>
<dbReference type="EMBL" id="CACRSQ010000003">
    <property type="protein sequence ID" value="VYT05843.1"/>
    <property type="molecule type" value="Genomic_DNA"/>
</dbReference>
<evidence type="ECO:0000256" key="5">
    <source>
        <dbReference type="ARBA" id="ARBA00022597"/>
    </source>
</evidence>
<evidence type="ECO:0000256" key="8">
    <source>
        <dbReference type="ARBA" id="ARBA00022777"/>
    </source>
</evidence>
<dbReference type="GO" id="GO:0009401">
    <property type="term" value="P:phosphoenolpyruvate-dependent sugar phosphotransferase system"/>
    <property type="evidence" value="ECO:0007669"/>
    <property type="project" value="UniProtKB-KW"/>
</dbReference>
<comment type="function">
    <text evidence="1">The phosphoenolpyruvate-dependent sugar phosphotransferase system (sugar PTS), a major carbohydrate active transport system, catalyzes the phosphorylation of incoming sugar substrates concomitantly with their translocation across the cell membrane. The enzyme II CmtAB PTS system is involved in D-mannitol transport.</text>
</comment>
<dbReference type="CDD" id="cd00211">
    <property type="entry name" value="PTS_IIA_fru"/>
    <property type="match status" value="1"/>
</dbReference>
<proteinExistence type="predicted"/>
<reference evidence="13" key="1">
    <citation type="submission" date="2019-11" db="EMBL/GenBank/DDBJ databases">
        <authorList>
            <person name="Feng L."/>
        </authorList>
    </citation>
    <scope>NUCLEOTIDE SEQUENCE</scope>
    <source>
        <strain evidence="13">AcaccaeLFYP115</strain>
    </source>
</reference>
<dbReference type="Gene3D" id="3.40.930.10">
    <property type="entry name" value="Mannitol-specific EII, Chain A"/>
    <property type="match status" value="1"/>
</dbReference>
<keyword evidence="8" id="KW-0418">Kinase</keyword>
<dbReference type="GO" id="GO:0005886">
    <property type="term" value="C:plasma membrane"/>
    <property type="evidence" value="ECO:0007669"/>
    <property type="project" value="TreeGrafter"/>
</dbReference>
<dbReference type="PANTHER" id="PTHR30181:SF2">
    <property type="entry name" value="PTS SYSTEM MANNITOL-SPECIFIC EIICBA COMPONENT"/>
    <property type="match status" value="1"/>
</dbReference>
<dbReference type="InterPro" id="IPR002178">
    <property type="entry name" value="PTS_EIIA_type-2_dom"/>
</dbReference>
<dbReference type="PANTHER" id="PTHR30181">
    <property type="entry name" value="MANNITOL PERMEASE IIC COMPONENT"/>
    <property type="match status" value="1"/>
</dbReference>
<name>A0A6N2TMG3_9FIRM</name>
<dbReference type="RefSeq" id="WP_006567138.1">
    <property type="nucleotide sequence ID" value="NZ_BAABRZ010000001.1"/>
</dbReference>
<evidence type="ECO:0000256" key="1">
    <source>
        <dbReference type="ARBA" id="ARBA00002434"/>
    </source>
</evidence>
<evidence type="ECO:0000256" key="11">
    <source>
        <dbReference type="ARBA" id="ARBA00030962"/>
    </source>
</evidence>
<dbReference type="Pfam" id="PF00359">
    <property type="entry name" value="PTS_EIIA_2"/>
    <property type="match status" value="1"/>
</dbReference>
<evidence type="ECO:0000256" key="4">
    <source>
        <dbReference type="ARBA" id="ARBA00022553"/>
    </source>
</evidence>
<dbReference type="GO" id="GO:0016301">
    <property type="term" value="F:kinase activity"/>
    <property type="evidence" value="ECO:0007669"/>
    <property type="project" value="UniProtKB-KW"/>
</dbReference>
<accession>A0A6N2TMG3</accession>
<keyword evidence="6 13" id="KW-0808">Transferase</keyword>
<evidence type="ECO:0000256" key="9">
    <source>
        <dbReference type="ARBA" id="ARBA00029908"/>
    </source>
</evidence>
<keyword evidence="3" id="KW-0813">Transport</keyword>
<sequence length="144" mass="15730">MAGNKVFNENNIRLNVKLDSKEDAIRAAGGVLIENGYVQPEYLEDMLKREEAACTYIGNHVGIPHGICKSEERIKSSGISLLQVPDGVDYDGQTAYVIIGIAGKNDEHIEMLGKIAVTCSDLDNVDKIAHAKSKQEILDIFEGI</sequence>
<dbReference type="PROSITE" id="PS51094">
    <property type="entry name" value="PTS_EIIA_TYPE_2"/>
    <property type="match status" value="1"/>
</dbReference>
<organism evidence="13">
    <name type="scientific">Anaerostipes caccae</name>
    <dbReference type="NCBI Taxonomy" id="105841"/>
    <lineage>
        <taxon>Bacteria</taxon>
        <taxon>Bacillati</taxon>
        <taxon>Bacillota</taxon>
        <taxon>Clostridia</taxon>
        <taxon>Lachnospirales</taxon>
        <taxon>Lachnospiraceae</taxon>
        <taxon>Anaerostipes</taxon>
    </lineage>
</organism>
<evidence type="ECO:0000256" key="3">
    <source>
        <dbReference type="ARBA" id="ARBA00022448"/>
    </source>
</evidence>
<keyword evidence="7" id="KW-0598">Phosphotransferase system</keyword>
<evidence type="ECO:0000259" key="12">
    <source>
        <dbReference type="PROSITE" id="PS51094"/>
    </source>
</evidence>
<evidence type="ECO:0000256" key="7">
    <source>
        <dbReference type="ARBA" id="ARBA00022683"/>
    </source>
</evidence>
<protein>
    <recommendedName>
        <fullName evidence="2">Mannitol-specific phosphotransferase enzyme IIA component</fullName>
    </recommendedName>
    <alternativeName>
        <fullName evidence="10">EIIA</fullName>
    </alternativeName>
    <alternativeName>
        <fullName evidence="11">EIII</fullName>
    </alternativeName>
    <alternativeName>
        <fullName evidence="9">PTS system mannitol-specific EIIA component</fullName>
    </alternativeName>
</protein>
<gene>
    <name evidence="13" type="primary">mtlF_3</name>
    <name evidence="13" type="ORF">ACLFYP115_01480</name>
</gene>
<evidence type="ECO:0000256" key="2">
    <source>
        <dbReference type="ARBA" id="ARBA00014783"/>
    </source>
</evidence>
<evidence type="ECO:0000256" key="10">
    <source>
        <dbReference type="ARBA" id="ARBA00030956"/>
    </source>
</evidence>